<reference evidence="1 2" key="1">
    <citation type="journal article" date="2022" name="Plant J.">
        <title>Chromosome-level genome of Camellia lanceoleosa provides a valuable resource for understanding genome evolution and self-incompatibility.</title>
        <authorList>
            <person name="Gong W."/>
            <person name="Xiao S."/>
            <person name="Wang L."/>
            <person name="Liao Z."/>
            <person name="Chang Y."/>
            <person name="Mo W."/>
            <person name="Hu G."/>
            <person name="Li W."/>
            <person name="Zhao G."/>
            <person name="Zhu H."/>
            <person name="Hu X."/>
            <person name="Ji K."/>
            <person name="Xiang X."/>
            <person name="Song Q."/>
            <person name="Yuan D."/>
            <person name="Jin S."/>
            <person name="Zhang L."/>
        </authorList>
    </citation>
    <scope>NUCLEOTIDE SEQUENCE [LARGE SCALE GENOMIC DNA]</scope>
    <source>
        <strain evidence="1">SQ_2022a</strain>
    </source>
</reference>
<gene>
    <name evidence="1" type="ORF">LOK49_LG02G03133</name>
</gene>
<name>A0ACC0IL00_9ERIC</name>
<protein>
    <submittedName>
        <fullName evidence="1">Uncharacterized protein</fullName>
    </submittedName>
</protein>
<organism evidence="1 2">
    <name type="scientific">Camellia lanceoleosa</name>
    <dbReference type="NCBI Taxonomy" id="1840588"/>
    <lineage>
        <taxon>Eukaryota</taxon>
        <taxon>Viridiplantae</taxon>
        <taxon>Streptophyta</taxon>
        <taxon>Embryophyta</taxon>
        <taxon>Tracheophyta</taxon>
        <taxon>Spermatophyta</taxon>
        <taxon>Magnoliopsida</taxon>
        <taxon>eudicotyledons</taxon>
        <taxon>Gunneridae</taxon>
        <taxon>Pentapetalae</taxon>
        <taxon>asterids</taxon>
        <taxon>Ericales</taxon>
        <taxon>Theaceae</taxon>
        <taxon>Camellia</taxon>
    </lineage>
</organism>
<comment type="caution">
    <text evidence="1">The sequence shown here is derived from an EMBL/GenBank/DDBJ whole genome shotgun (WGS) entry which is preliminary data.</text>
</comment>
<dbReference type="Proteomes" id="UP001060215">
    <property type="component" value="Chromosome 3"/>
</dbReference>
<evidence type="ECO:0000313" key="1">
    <source>
        <dbReference type="EMBL" id="KAI8025194.1"/>
    </source>
</evidence>
<dbReference type="EMBL" id="CM045760">
    <property type="protein sequence ID" value="KAI8025194.1"/>
    <property type="molecule type" value="Genomic_DNA"/>
</dbReference>
<sequence>MITSLFFLVLLFFYAKATPFSFNLPTIQHNDSLINCTGDAYISSQGIQVTRDHDDGYDVPSLQWRTGRATCTQPMHLWDTATGNLTDFSTNFSFIIRGSNYGEGLAFFLAPNGSNIPPNSTGGGLGLINENQTTTSTGVNRFVAVEFDTYRNNPWQEGLPINHVGINVNSRRSSVDPIYWPSGISNGRTNEARIKYNSSTQNLSVSFFGFENDTQFTQGLFLIVDLRRHLPEWVTFGFSASTGDSYEKNTIRSWEFTASFPSDERVEEAAKGKNKIGLVVGLSAGLGVVVGGIALVWFVLCRKAFLELCFFVLKPMLLYPLANCHTSETHVQVNITSSLQAPNFPHNHGCLQLLENPPITYPALFSLHITIIICLVIPHAIALSFNLTNIGPKHLNVNITTYISSQGGQVTSDENSSRLQLRLR</sequence>
<evidence type="ECO:0000313" key="2">
    <source>
        <dbReference type="Proteomes" id="UP001060215"/>
    </source>
</evidence>
<proteinExistence type="predicted"/>
<keyword evidence="2" id="KW-1185">Reference proteome</keyword>
<accession>A0ACC0IL00</accession>